<protein>
    <submittedName>
        <fullName evidence="6">Nucleotide sugar dehydrogenase</fullName>
    </submittedName>
</protein>
<proteinExistence type="inferred from homology"/>
<evidence type="ECO:0000256" key="3">
    <source>
        <dbReference type="ARBA" id="ARBA00023027"/>
    </source>
</evidence>
<dbReference type="Pfam" id="PF03721">
    <property type="entry name" value="UDPG_MGDP_dh_N"/>
    <property type="match status" value="1"/>
</dbReference>
<dbReference type="InterPro" id="IPR036291">
    <property type="entry name" value="NAD(P)-bd_dom_sf"/>
</dbReference>
<dbReference type="InterPro" id="IPR014027">
    <property type="entry name" value="UDP-Glc/GDP-Man_DH_C"/>
</dbReference>
<dbReference type="InterPro" id="IPR014026">
    <property type="entry name" value="UDP-Glc/GDP-Man_DH_dimer"/>
</dbReference>
<evidence type="ECO:0000256" key="1">
    <source>
        <dbReference type="ARBA" id="ARBA00006601"/>
    </source>
</evidence>
<accession>A0ABW6HX39</accession>
<dbReference type="Proteomes" id="UP001600109">
    <property type="component" value="Unassembled WGS sequence"/>
</dbReference>
<comment type="caution">
    <text evidence="6">The sequence shown here is derived from an EMBL/GenBank/DDBJ whole genome shotgun (WGS) entry which is preliminary data.</text>
</comment>
<dbReference type="EMBL" id="JBHZPZ010000011">
    <property type="protein sequence ID" value="MFE3868561.1"/>
    <property type="molecule type" value="Genomic_DNA"/>
</dbReference>
<dbReference type="SUPFAM" id="SSF51735">
    <property type="entry name" value="NAD(P)-binding Rossmann-fold domains"/>
    <property type="match status" value="1"/>
</dbReference>
<evidence type="ECO:0000313" key="6">
    <source>
        <dbReference type="EMBL" id="MFE3868561.1"/>
    </source>
</evidence>
<dbReference type="SUPFAM" id="SSF52413">
    <property type="entry name" value="UDP-glucose/GDP-mannose dehydrogenase C-terminal domain"/>
    <property type="match status" value="1"/>
</dbReference>
<dbReference type="PANTHER" id="PTHR43491:SF2">
    <property type="entry name" value="UDP-N-ACETYL-D-MANNOSAMINE DEHYDROGENASE"/>
    <property type="match status" value="1"/>
</dbReference>
<feature type="domain" description="UDP-glucose/GDP-mannose dehydrogenase C-terminal" evidence="5">
    <location>
        <begin position="324"/>
        <end position="421"/>
    </location>
</feature>
<sequence length="427" mass="46359">MNSNIKIAVIGLGYVGLPLARLFATKHVVIGFDINQSRVASLKTGTDTTFEVADAVLQKVLLDKPGDAIGLYCTSLLTDIADCNYYIVTVPTPVDKNNRPDLTPLYKSSEAIGAVLKKGDIVIYESTVYPGVTEEECVPVLERVSGLQFNVDFFAGYSPERINPGDKEHTVEKILKVTSGSTPEIGIKVNELYKSVITAGTHLAPSIKVAEAAKVIENSQRDINIAFVNELAKIFNLMNIDTHAVLEAASTKWNFLPFKPGLVGGHCIGVDPYYLAQRAQEFGYHPEIILAGRRLNDSMGDYVASQVVKGMIKKGISVNGASLLMLGITFKENCPDVRNTKIVDVIAALTDYGITVTIYDPMANPEAVKKEYKLVTTNTVPNQKFDAVVLGVAHAAFLDMDLSKLQNTTSLLYDVKGVLGDNVDGRL</sequence>
<gene>
    <name evidence="6" type="ORF">ACFX5E_10815</name>
</gene>
<dbReference type="RefSeq" id="WP_379855181.1">
    <property type="nucleotide sequence ID" value="NZ_JBHZPZ010000011.1"/>
</dbReference>
<dbReference type="InterPro" id="IPR001732">
    <property type="entry name" value="UDP-Glc/GDP-Man_DH_N"/>
</dbReference>
<dbReference type="Pfam" id="PF03720">
    <property type="entry name" value="UDPG_MGDP_dh_C"/>
    <property type="match status" value="1"/>
</dbReference>
<evidence type="ECO:0000259" key="5">
    <source>
        <dbReference type="SMART" id="SM00984"/>
    </source>
</evidence>
<dbReference type="InterPro" id="IPR036220">
    <property type="entry name" value="UDP-Glc/GDP-Man_DH_C_sf"/>
</dbReference>
<evidence type="ECO:0000313" key="7">
    <source>
        <dbReference type="Proteomes" id="UP001600109"/>
    </source>
</evidence>
<reference evidence="6 7" key="1">
    <citation type="submission" date="2024-06" db="EMBL/GenBank/DDBJ databases">
        <title>Flavobacterium spp. isolated from glacier.</title>
        <authorList>
            <person name="Han D."/>
        </authorList>
    </citation>
    <scope>NUCLEOTIDE SEQUENCE [LARGE SCALE GENOMIC DNA]</scope>
    <source>
        <strain evidence="6 7">LS2P90</strain>
    </source>
</reference>
<organism evidence="6 7">
    <name type="scientific">Flavobacterium xylosi</name>
    <dbReference type="NCBI Taxonomy" id="3230415"/>
    <lineage>
        <taxon>Bacteria</taxon>
        <taxon>Pseudomonadati</taxon>
        <taxon>Bacteroidota</taxon>
        <taxon>Flavobacteriia</taxon>
        <taxon>Flavobacteriales</taxon>
        <taxon>Flavobacteriaceae</taxon>
        <taxon>Flavobacterium</taxon>
    </lineage>
</organism>
<dbReference type="InterPro" id="IPR028359">
    <property type="entry name" value="UDP_ManNAc/GlcNAc_DH"/>
</dbReference>
<evidence type="ECO:0000256" key="2">
    <source>
        <dbReference type="ARBA" id="ARBA00023002"/>
    </source>
</evidence>
<dbReference type="Pfam" id="PF00984">
    <property type="entry name" value="UDPG_MGDP_dh"/>
    <property type="match status" value="1"/>
</dbReference>
<dbReference type="NCBIfam" id="TIGR03026">
    <property type="entry name" value="NDP-sugDHase"/>
    <property type="match status" value="1"/>
</dbReference>
<dbReference type="Gene3D" id="3.40.50.720">
    <property type="entry name" value="NAD(P)-binding Rossmann-like Domain"/>
    <property type="match status" value="2"/>
</dbReference>
<keyword evidence="3" id="KW-0520">NAD</keyword>
<comment type="similarity">
    <text evidence="1 4">Belongs to the UDP-glucose/GDP-mannose dehydrogenase family.</text>
</comment>
<keyword evidence="2" id="KW-0560">Oxidoreductase</keyword>
<dbReference type="InterPro" id="IPR008927">
    <property type="entry name" value="6-PGluconate_DH-like_C_sf"/>
</dbReference>
<evidence type="ECO:0000256" key="4">
    <source>
        <dbReference type="PIRNR" id="PIRNR000124"/>
    </source>
</evidence>
<dbReference type="SMART" id="SM00984">
    <property type="entry name" value="UDPG_MGDP_dh_C"/>
    <property type="match status" value="1"/>
</dbReference>
<name>A0ABW6HX39_9FLAO</name>
<dbReference type="PIRSF" id="PIRSF000124">
    <property type="entry name" value="UDPglc_GDPman_dh"/>
    <property type="match status" value="1"/>
</dbReference>
<keyword evidence="7" id="KW-1185">Reference proteome</keyword>
<dbReference type="PIRSF" id="PIRSF500136">
    <property type="entry name" value="UDP_ManNAc_DH"/>
    <property type="match status" value="1"/>
</dbReference>
<dbReference type="InterPro" id="IPR017476">
    <property type="entry name" value="UDP-Glc/GDP-Man"/>
</dbReference>
<dbReference type="SUPFAM" id="SSF48179">
    <property type="entry name" value="6-phosphogluconate dehydrogenase C-terminal domain-like"/>
    <property type="match status" value="1"/>
</dbReference>
<dbReference type="PANTHER" id="PTHR43491">
    <property type="entry name" value="UDP-N-ACETYL-D-MANNOSAMINE DEHYDROGENASE"/>
    <property type="match status" value="1"/>
</dbReference>